<dbReference type="Gene3D" id="3.40.50.720">
    <property type="entry name" value="NAD(P)-binding Rossmann-like Domain"/>
    <property type="match status" value="1"/>
</dbReference>
<comment type="caution">
    <text evidence="5">The sequence shown here is derived from an EMBL/GenBank/DDBJ whole genome shotgun (WGS) entry which is preliminary data.</text>
</comment>
<feature type="region of interest" description="Disordered" evidence="3">
    <location>
        <begin position="89"/>
        <end position="113"/>
    </location>
</feature>
<evidence type="ECO:0000256" key="1">
    <source>
        <dbReference type="ARBA" id="ARBA00022857"/>
    </source>
</evidence>
<gene>
    <name evidence="5" type="ORF">DY000_02051904</name>
</gene>
<keyword evidence="6" id="KW-1185">Reference proteome</keyword>
<name>A0ABQ7AFQ2_BRACR</name>
<sequence length="636" mass="71029">MIDTILIIKIQEEWVKEIRQEILPRPLSGEGKTSTRILKETVIYFGRILLVVESHQTPRGPSLSTRDHRATEILQRSAENQLYLQKDKNQGETSDLAEPAKATNPFSNDNSSILLGEKEKAQGETPRENALHHMDKEIVPFKETEGEQELANPIDDLTEGEMEEAMLENDDLLDEDFEIRTGEADETFEEGEIKALSHLLPDKAGRQQSPAHAPRPTRTKAEQTKDKKVAKGSKDDKAVRGALGYTNQTRKRGARSPEIKGTAASNKLATHLLPDKAGRQQSPAHAPRPTRTKAEQTKDKKVAKGSKDDKAVRGALGYTNQTRKRGARSPEIKGTAASNKLATRGRMSPKPKQMKPARDMMMATRQSTKVPRNEVYLSASRSRKTVCILTTFMLYFSLADTAKTEHLLALDGADERLKLFKADLLEEYSFEQAIEGCEAVFHTASPVKFIVTDPQNELIDPALKGTMNVLNTCKKTSSVKRVIVTSSMAAVIVRQPPLEPNDVVDESFFSDPSVCMETEYWYPLSKTLAENVAWQFSKDNGMDMVFINPGFVIGPLLQPTLNFSVEMIVDMINGKNPFNSIYYRFVDVRDVALAHVNALETPSANGRYIMDGPSMTIYEIKEIMRELFPDLCVADT</sequence>
<organism evidence="5 6">
    <name type="scientific">Brassica cretica</name>
    <name type="common">Mustard</name>
    <dbReference type="NCBI Taxonomy" id="69181"/>
    <lineage>
        <taxon>Eukaryota</taxon>
        <taxon>Viridiplantae</taxon>
        <taxon>Streptophyta</taxon>
        <taxon>Embryophyta</taxon>
        <taxon>Tracheophyta</taxon>
        <taxon>Spermatophyta</taxon>
        <taxon>Magnoliopsida</taxon>
        <taxon>eudicotyledons</taxon>
        <taxon>Gunneridae</taxon>
        <taxon>Pentapetalae</taxon>
        <taxon>rosids</taxon>
        <taxon>malvids</taxon>
        <taxon>Brassicales</taxon>
        <taxon>Brassicaceae</taxon>
        <taxon>Brassiceae</taxon>
        <taxon>Brassica</taxon>
    </lineage>
</organism>
<reference evidence="5 6" key="1">
    <citation type="journal article" date="2020" name="BMC Genomics">
        <title>Intraspecific diversification of the crop wild relative Brassica cretica Lam. using demographic model selection.</title>
        <authorList>
            <person name="Kioukis A."/>
            <person name="Michalopoulou V.A."/>
            <person name="Briers L."/>
            <person name="Pirintsos S."/>
            <person name="Studholme D.J."/>
            <person name="Pavlidis P."/>
            <person name="Sarris P.F."/>
        </authorList>
    </citation>
    <scope>NUCLEOTIDE SEQUENCE [LARGE SCALE GENOMIC DNA]</scope>
    <source>
        <strain evidence="6">cv. PFS-1207/04</strain>
    </source>
</reference>
<protein>
    <recommendedName>
        <fullName evidence="4">NAD-dependent epimerase/dehydratase domain-containing protein</fullName>
    </recommendedName>
</protein>
<dbReference type="InterPro" id="IPR001509">
    <property type="entry name" value="Epimerase_deHydtase"/>
</dbReference>
<proteinExistence type="predicted"/>
<feature type="compositionally biased region" description="Basic and acidic residues" evidence="3">
    <location>
        <begin position="292"/>
        <end position="312"/>
    </location>
</feature>
<evidence type="ECO:0000256" key="2">
    <source>
        <dbReference type="ARBA" id="ARBA00023002"/>
    </source>
</evidence>
<evidence type="ECO:0000313" key="6">
    <source>
        <dbReference type="Proteomes" id="UP000266723"/>
    </source>
</evidence>
<keyword evidence="2" id="KW-0560">Oxidoreductase</keyword>
<feature type="compositionally biased region" description="Polar residues" evidence="3">
    <location>
        <begin position="104"/>
        <end position="113"/>
    </location>
</feature>
<dbReference type="InterPro" id="IPR036291">
    <property type="entry name" value="NAD(P)-bd_dom_sf"/>
</dbReference>
<evidence type="ECO:0000256" key="3">
    <source>
        <dbReference type="SAM" id="MobiDB-lite"/>
    </source>
</evidence>
<dbReference type="PANTHER" id="PTHR10366">
    <property type="entry name" value="NAD DEPENDENT EPIMERASE/DEHYDRATASE"/>
    <property type="match status" value="1"/>
</dbReference>
<dbReference type="Proteomes" id="UP000266723">
    <property type="component" value="Unassembled WGS sequence"/>
</dbReference>
<evidence type="ECO:0000259" key="4">
    <source>
        <dbReference type="Pfam" id="PF01370"/>
    </source>
</evidence>
<dbReference type="EMBL" id="QGKV02002055">
    <property type="protein sequence ID" value="KAF3496524.1"/>
    <property type="molecule type" value="Genomic_DNA"/>
</dbReference>
<dbReference type="Pfam" id="PF01370">
    <property type="entry name" value="Epimerase"/>
    <property type="match status" value="1"/>
</dbReference>
<feature type="compositionally biased region" description="Basic and acidic residues" evidence="3">
    <location>
        <begin position="219"/>
        <end position="239"/>
    </location>
</feature>
<keyword evidence="1" id="KW-0521">NADP</keyword>
<dbReference type="InterPro" id="IPR050425">
    <property type="entry name" value="NAD(P)_dehydrat-like"/>
</dbReference>
<feature type="region of interest" description="Disordered" evidence="3">
    <location>
        <begin position="197"/>
        <end position="358"/>
    </location>
</feature>
<feature type="domain" description="NAD-dependent epimerase/dehydratase" evidence="4">
    <location>
        <begin position="414"/>
        <end position="605"/>
    </location>
</feature>
<dbReference type="SUPFAM" id="SSF51735">
    <property type="entry name" value="NAD(P)-binding Rossmann-fold domains"/>
    <property type="match status" value="1"/>
</dbReference>
<evidence type="ECO:0000313" key="5">
    <source>
        <dbReference type="EMBL" id="KAF3496524.1"/>
    </source>
</evidence>
<accession>A0ABQ7AFQ2</accession>
<dbReference type="CDD" id="cd08958">
    <property type="entry name" value="FR_SDR_e"/>
    <property type="match status" value="1"/>
</dbReference>
<dbReference type="PANTHER" id="PTHR10366:SF732">
    <property type="entry name" value="NAD-DEPENDENT EPIMERASE_DEHYDRATASE DOMAIN-CONTAINING PROTEIN"/>
    <property type="match status" value="1"/>
</dbReference>